<dbReference type="EMBL" id="BAAAFH010000011">
    <property type="protein sequence ID" value="GAA0875838.1"/>
    <property type="molecule type" value="Genomic_DNA"/>
</dbReference>
<protein>
    <submittedName>
        <fullName evidence="1">Uncharacterized protein</fullName>
    </submittedName>
</protein>
<reference evidence="2" key="1">
    <citation type="journal article" date="2019" name="Int. J. Syst. Evol. Microbiol.">
        <title>The Global Catalogue of Microorganisms (GCM) 10K type strain sequencing project: providing services to taxonomists for standard genome sequencing and annotation.</title>
        <authorList>
            <consortium name="The Broad Institute Genomics Platform"/>
            <consortium name="The Broad Institute Genome Sequencing Center for Infectious Disease"/>
            <person name="Wu L."/>
            <person name="Ma J."/>
        </authorList>
    </citation>
    <scope>NUCLEOTIDE SEQUENCE [LARGE SCALE GENOMIC DNA]</scope>
    <source>
        <strain evidence="2">JCM 16083</strain>
    </source>
</reference>
<organism evidence="1 2">
    <name type="scientific">Wandonia haliotis</name>
    <dbReference type="NCBI Taxonomy" id="574963"/>
    <lineage>
        <taxon>Bacteria</taxon>
        <taxon>Pseudomonadati</taxon>
        <taxon>Bacteroidota</taxon>
        <taxon>Flavobacteriia</taxon>
        <taxon>Flavobacteriales</taxon>
        <taxon>Crocinitomicaceae</taxon>
        <taxon>Wandonia</taxon>
    </lineage>
</organism>
<evidence type="ECO:0000313" key="2">
    <source>
        <dbReference type="Proteomes" id="UP001501126"/>
    </source>
</evidence>
<name>A0ABP3Y4Y8_9FLAO</name>
<gene>
    <name evidence="1" type="ORF">GCM10009118_22470</name>
</gene>
<dbReference type="Proteomes" id="UP001501126">
    <property type="component" value="Unassembled WGS sequence"/>
</dbReference>
<evidence type="ECO:0000313" key="1">
    <source>
        <dbReference type="EMBL" id="GAA0875838.1"/>
    </source>
</evidence>
<keyword evidence="2" id="KW-1185">Reference proteome</keyword>
<comment type="caution">
    <text evidence="1">The sequence shown here is derived from an EMBL/GenBank/DDBJ whole genome shotgun (WGS) entry which is preliminary data.</text>
</comment>
<accession>A0ABP3Y4Y8</accession>
<proteinExistence type="predicted"/>
<dbReference type="RefSeq" id="WP_343787733.1">
    <property type="nucleotide sequence ID" value="NZ_BAAAFH010000011.1"/>
</dbReference>
<sequence>MKRHVIFLSLITAFCVSCSKQTDIRGTFVNDNSEELVIDCDYKIISTVVGTQPMMPENGDKIEFSTQDLGQEKITLSFQWNDILSPFAEWNSSDDEIRVGEAIYKRKDFKSCE</sequence>